<comment type="caution">
    <text evidence="1">The sequence shown here is derived from an EMBL/GenBank/DDBJ whole genome shotgun (WGS) entry which is preliminary data.</text>
</comment>
<protein>
    <submittedName>
        <fullName evidence="1">Uncharacterized protein</fullName>
    </submittedName>
</protein>
<sequence>MIPGSLGYVFKTAQLHYAGDSIAYFILQMKLYDFVSFSFARISYNYADMNISLYALFGGCYHVTTRLL</sequence>
<reference evidence="1 2" key="1">
    <citation type="submission" date="2021-04" db="EMBL/GenBank/DDBJ databases">
        <title>Chitinophaga sp. nov., isolated from the rhizosphere soil.</title>
        <authorList>
            <person name="He S."/>
        </authorList>
    </citation>
    <scope>NUCLEOTIDE SEQUENCE [LARGE SCALE GENOMIC DNA]</scope>
    <source>
        <strain evidence="1 2">2R12</strain>
    </source>
</reference>
<proteinExistence type="predicted"/>
<accession>A0ABS5J3U4</accession>
<dbReference type="EMBL" id="JAGTXB010000011">
    <property type="protein sequence ID" value="MBS0029820.1"/>
    <property type="molecule type" value="Genomic_DNA"/>
</dbReference>
<dbReference type="Proteomes" id="UP000676386">
    <property type="component" value="Unassembled WGS sequence"/>
</dbReference>
<evidence type="ECO:0000313" key="2">
    <source>
        <dbReference type="Proteomes" id="UP000676386"/>
    </source>
</evidence>
<organism evidence="1 2">
    <name type="scientific">Chitinophaga hostae</name>
    <dbReference type="NCBI Taxonomy" id="2831022"/>
    <lineage>
        <taxon>Bacteria</taxon>
        <taxon>Pseudomonadati</taxon>
        <taxon>Bacteroidota</taxon>
        <taxon>Chitinophagia</taxon>
        <taxon>Chitinophagales</taxon>
        <taxon>Chitinophagaceae</taxon>
        <taxon>Chitinophaga</taxon>
    </lineage>
</organism>
<name>A0ABS5J3U4_9BACT</name>
<gene>
    <name evidence="1" type="ORF">KE626_21030</name>
</gene>
<keyword evidence="2" id="KW-1185">Reference proteome</keyword>
<evidence type="ECO:0000313" key="1">
    <source>
        <dbReference type="EMBL" id="MBS0029820.1"/>
    </source>
</evidence>
<dbReference type="RefSeq" id="WP_211974913.1">
    <property type="nucleotide sequence ID" value="NZ_CBFHAM010000096.1"/>
</dbReference>